<dbReference type="GeneID" id="76833868"/>
<name>A0A9X9S4Q5_METOG</name>
<dbReference type="EMBL" id="CP113361">
    <property type="protein sequence ID" value="WAI01697.1"/>
    <property type="molecule type" value="Genomic_DNA"/>
</dbReference>
<dbReference type="RefSeq" id="WP_268186958.1">
    <property type="nucleotide sequence ID" value="NZ_CP113361.1"/>
</dbReference>
<evidence type="ECO:0000259" key="1">
    <source>
        <dbReference type="PROSITE" id="PS51704"/>
    </source>
</evidence>
<organism evidence="2 3">
    <name type="scientific">Methanogenium organophilum</name>
    <dbReference type="NCBI Taxonomy" id="2199"/>
    <lineage>
        <taxon>Archaea</taxon>
        <taxon>Methanobacteriati</taxon>
        <taxon>Methanobacteriota</taxon>
        <taxon>Stenosarchaea group</taxon>
        <taxon>Methanomicrobia</taxon>
        <taxon>Methanomicrobiales</taxon>
        <taxon>Methanomicrobiaceae</taxon>
        <taxon>Methanogenium</taxon>
    </lineage>
</organism>
<dbReference type="InterPro" id="IPR017946">
    <property type="entry name" value="PLC-like_Pdiesterase_TIM-brl"/>
</dbReference>
<dbReference type="PANTHER" id="PTHR46211">
    <property type="entry name" value="GLYCEROPHOSPHORYL DIESTER PHOSPHODIESTERASE"/>
    <property type="match status" value="1"/>
</dbReference>
<accession>A0A9X9S4Q5</accession>
<dbReference type="AlphaFoldDB" id="A0A9X9S4Q5"/>
<dbReference type="GO" id="GO:0008081">
    <property type="term" value="F:phosphoric diester hydrolase activity"/>
    <property type="evidence" value="ECO:0007669"/>
    <property type="project" value="InterPro"/>
</dbReference>
<dbReference type="SUPFAM" id="SSF51695">
    <property type="entry name" value="PLC-like phosphodiesterases"/>
    <property type="match status" value="1"/>
</dbReference>
<keyword evidence="3" id="KW-1185">Reference proteome</keyword>
<dbReference type="PANTHER" id="PTHR46211:SF1">
    <property type="entry name" value="GLYCEROPHOSPHODIESTER PHOSPHODIESTERASE, CYTOPLASMIC"/>
    <property type="match status" value="1"/>
</dbReference>
<dbReference type="Gene3D" id="3.20.20.190">
    <property type="entry name" value="Phosphatidylinositol (PI) phosphodiesterase"/>
    <property type="match status" value="1"/>
</dbReference>
<dbReference type="PROSITE" id="PS51704">
    <property type="entry name" value="GP_PDE"/>
    <property type="match status" value="1"/>
</dbReference>
<dbReference type="Proteomes" id="UP001163096">
    <property type="component" value="Chromosome"/>
</dbReference>
<gene>
    <name evidence="2" type="ORF">OU421_02160</name>
</gene>
<evidence type="ECO:0000313" key="3">
    <source>
        <dbReference type="Proteomes" id="UP001163096"/>
    </source>
</evidence>
<proteinExistence type="predicted"/>
<reference evidence="2" key="1">
    <citation type="submission" date="2022-11" db="EMBL/GenBank/DDBJ databases">
        <title>Complete genome sequence of Methanogenium organophilum DSM 3596.</title>
        <authorList>
            <person name="Chen S.-C."/>
            <person name="Lai S.-J."/>
            <person name="You Y.-T."/>
        </authorList>
    </citation>
    <scope>NUCLEOTIDE SEQUENCE</scope>
    <source>
        <strain evidence="2">DSM 3596</strain>
    </source>
</reference>
<dbReference type="GO" id="GO:0006629">
    <property type="term" value="P:lipid metabolic process"/>
    <property type="evidence" value="ECO:0007669"/>
    <property type="project" value="InterPro"/>
</dbReference>
<dbReference type="InterPro" id="IPR030395">
    <property type="entry name" value="GP_PDE_dom"/>
</dbReference>
<sequence>MFIIGHRGACAVFPENTITALKEGMKCADFVEIDIHLTKDGVPVVLHDATLDRTTDGSGPVDSMTLLKLREFDAGDGHPVPTLQEVCDLCLPSCGIVTEIKEPGSEEAVCAILGNYDPVSLWIVSFHPESVRKVKRLLPSVKAGLICSTDCSDPFSPVRDAGADAILPRTDRVSSEMVREAHQQGLSVIVWTLNAPDAYRRARSSCADGWVTDDPCGLRAWLTHVEE</sequence>
<feature type="domain" description="GP-PDE" evidence="1">
    <location>
        <begin position="1"/>
        <end position="222"/>
    </location>
</feature>
<dbReference type="Pfam" id="PF03009">
    <property type="entry name" value="GDPD"/>
    <property type="match status" value="1"/>
</dbReference>
<protein>
    <submittedName>
        <fullName evidence="2">Glycerophosphodiester phosphodiesterase family protein</fullName>
    </submittedName>
</protein>
<evidence type="ECO:0000313" key="2">
    <source>
        <dbReference type="EMBL" id="WAI01697.1"/>
    </source>
</evidence>
<dbReference type="KEGG" id="mou:OU421_02160"/>